<dbReference type="VEuPathDB" id="AmoebaDB:NAEGRDRAFT_68298"/>
<dbReference type="InterPro" id="IPR011042">
    <property type="entry name" value="6-blade_b-propeller_TolB-like"/>
</dbReference>
<feature type="compositionally biased region" description="Acidic residues" evidence="1">
    <location>
        <begin position="187"/>
        <end position="199"/>
    </location>
</feature>
<dbReference type="RefSeq" id="XP_002676586.1">
    <property type="nucleotide sequence ID" value="XM_002676540.1"/>
</dbReference>
<evidence type="ECO:0000256" key="1">
    <source>
        <dbReference type="SAM" id="MobiDB-lite"/>
    </source>
</evidence>
<reference evidence="2 3" key="1">
    <citation type="journal article" date="2010" name="Cell">
        <title>The genome of Naegleria gruberi illuminates early eukaryotic versatility.</title>
        <authorList>
            <person name="Fritz-Laylin L.K."/>
            <person name="Prochnik S.E."/>
            <person name="Ginger M.L."/>
            <person name="Dacks J.B."/>
            <person name="Carpenter M.L."/>
            <person name="Field M.C."/>
            <person name="Kuo A."/>
            <person name="Paredez A."/>
            <person name="Chapman J."/>
            <person name="Pham J."/>
            <person name="Shu S."/>
            <person name="Neupane R."/>
            <person name="Cipriano M."/>
            <person name="Mancuso J."/>
            <person name="Tu H."/>
            <person name="Salamov A."/>
            <person name="Lindquist E."/>
            <person name="Shapiro H."/>
            <person name="Lucas S."/>
            <person name="Grigoriev I.V."/>
            <person name="Cande W.Z."/>
            <person name="Fulton C."/>
            <person name="Rokhsar D.S."/>
            <person name="Dawson S.C."/>
        </authorList>
    </citation>
    <scope>NUCLEOTIDE SEQUENCE [LARGE SCALE GENOMIC DNA]</scope>
    <source>
        <strain evidence="2 3">NEG-M</strain>
    </source>
</reference>
<gene>
    <name evidence="2" type="ORF">NAEGRDRAFT_68298</name>
</gene>
<dbReference type="GeneID" id="8847694"/>
<proteinExistence type="predicted"/>
<feature type="region of interest" description="Disordered" evidence="1">
    <location>
        <begin position="178"/>
        <end position="225"/>
    </location>
</feature>
<dbReference type="InParanoid" id="D2VH72"/>
<keyword evidence="3" id="KW-1185">Reference proteome</keyword>
<evidence type="ECO:0000313" key="2">
    <source>
        <dbReference type="EMBL" id="EFC43842.1"/>
    </source>
</evidence>
<protein>
    <submittedName>
        <fullName evidence="2">Predicted protein</fullName>
    </submittedName>
</protein>
<sequence>MSKWSLSQTITNEQKLFACPSSVALSHRYNKLFVATYDDIECWMNNCCIQVFDIKKNGEETTYSYQGRMLIPANPNNLLLVSDDNDDSLLVSCSARNALLRFQVSDLLENAVDDDDYSTQPIWRVESKFGYPCGMAEATDENGEKIIFVCDESKNRIAILSFKDGKIMRSLYGQLNEIESSEGKGDDETETPQEVENSEPVETAETSSEEIPQAENKSDEEELPTNRYSFTKIASVSVNQNGSQYTIIVSGYRTSHKIILNGLMSTEIIETELKSCGTHSTLDSLKNQQIFVGCSSNEVSILDLESEQVVFTTNEFNLDRPVHVLLDNTTRTLFIVNDNCPSITILTERVE</sequence>
<organism evidence="3">
    <name type="scientific">Naegleria gruberi</name>
    <name type="common">Amoeba</name>
    <dbReference type="NCBI Taxonomy" id="5762"/>
    <lineage>
        <taxon>Eukaryota</taxon>
        <taxon>Discoba</taxon>
        <taxon>Heterolobosea</taxon>
        <taxon>Tetramitia</taxon>
        <taxon>Eutetramitia</taxon>
        <taxon>Vahlkampfiidae</taxon>
        <taxon>Naegleria</taxon>
    </lineage>
</organism>
<dbReference type="SUPFAM" id="SSF50969">
    <property type="entry name" value="YVTN repeat-like/Quinoprotein amine dehydrogenase"/>
    <property type="match status" value="1"/>
</dbReference>
<dbReference type="KEGG" id="ngr:NAEGRDRAFT_68298"/>
<dbReference type="EMBL" id="GG738871">
    <property type="protein sequence ID" value="EFC43842.1"/>
    <property type="molecule type" value="Genomic_DNA"/>
</dbReference>
<evidence type="ECO:0000313" key="3">
    <source>
        <dbReference type="Proteomes" id="UP000006671"/>
    </source>
</evidence>
<accession>D2VH72</accession>
<dbReference type="Proteomes" id="UP000006671">
    <property type="component" value="Unassembled WGS sequence"/>
</dbReference>
<name>D2VH72_NAEGR</name>
<dbReference type="InterPro" id="IPR011044">
    <property type="entry name" value="Quino_amine_DH_bsu"/>
</dbReference>
<dbReference type="Gene3D" id="2.120.10.30">
    <property type="entry name" value="TolB, C-terminal domain"/>
    <property type="match status" value="1"/>
</dbReference>
<dbReference type="AlphaFoldDB" id="D2VH72"/>